<feature type="domain" description="C3H1-type" evidence="3">
    <location>
        <begin position="1486"/>
        <end position="1511"/>
    </location>
</feature>
<reference evidence="4" key="1">
    <citation type="submission" date="2023-07" db="EMBL/GenBank/DDBJ databases">
        <title>Chromosome-level genome assembly of Artemia franciscana.</title>
        <authorList>
            <person name="Jo E."/>
        </authorList>
    </citation>
    <scope>NUCLEOTIDE SEQUENCE</scope>
    <source>
        <tissue evidence="4">Whole body</tissue>
    </source>
</reference>
<dbReference type="GO" id="GO:0072357">
    <property type="term" value="C:PTW/PP1 phosphatase complex"/>
    <property type="evidence" value="ECO:0007669"/>
    <property type="project" value="TreeGrafter"/>
</dbReference>
<feature type="region of interest" description="Disordered" evidence="2">
    <location>
        <begin position="634"/>
        <end position="938"/>
    </location>
</feature>
<feature type="compositionally biased region" description="Basic and acidic residues" evidence="2">
    <location>
        <begin position="584"/>
        <end position="596"/>
    </location>
</feature>
<evidence type="ECO:0000259" key="3">
    <source>
        <dbReference type="PROSITE" id="PS50103"/>
    </source>
</evidence>
<comment type="caution">
    <text evidence="4">The sequence shown here is derived from an EMBL/GenBank/DDBJ whole genome shotgun (WGS) entry which is preliminary data.</text>
</comment>
<feature type="region of interest" description="Disordered" evidence="2">
    <location>
        <begin position="247"/>
        <end position="266"/>
    </location>
</feature>
<feature type="compositionally biased region" description="Basic and acidic residues" evidence="2">
    <location>
        <begin position="676"/>
        <end position="900"/>
    </location>
</feature>
<keyword evidence="5" id="KW-1185">Reference proteome</keyword>
<evidence type="ECO:0000256" key="2">
    <source>
        <dbReference type="SAM" id="MobiDB-lite"/>
    </source>
</evidence>
<keyword evidence="1" id="KW-0862">Zinc</keyword>
<dbReference type="GO" id="GO:0000785">
    <property type="term" value="C:chromatin"/>
    <property type="evidence" value="ECO:0007669"/>
    <property type="project" value="TreeGrafter"/>
</dbReference>
<evidence type="ECO:0000256" key="1">
    <source>
        <dbReference type="PROSITE-ProRule" id="PRU00723"/>
    </source>
</evidence>
<feature type="compositionally biased region" description="Basic and acidic residues" evidence="2">
    <location>
        <begin position="920"/>
        <end position="938"/>
    </location>
</feature>
<dbReference type="GO" id="GO:0008270">
    <property type="term" value="F:zinc ion binding"/>
    <property type="evidence" value="ECO:0007669"/>
    <property type="project" value="UniProtKB-KW"/>
</dbReference>
<feature type="compositionally biased region" description="Basic residues" evidence="2">
    <location>
        <begin position="524"/>
        <end position="536"/>
    </location>
</feature>
<dbReference type="EMBL" id="JAVRJZ010000008">
    <property type="protein sequence ID" value="KAK2719256.1"/>
    <property type="molecule type" value="Genomic_DNA"/>
</dbReference>
<keyword evidence="1" id="KW-0863">Zinc-finger</keyword>
<sequence length="1511" mass="173390">MPRIDPAELISCLAILLNRNGGINSTREVVRIARLMARYSKKLVSKCIYVSVLKSTEPELQDEFLSAGGFELVTDWLTEGVANDNWPLCKEVLILLHNLPISARKLINEGGDMAKKASKCSTLSNLECRSLCSELMKKWGLALTEYLNGDIESASRFLNYSLAELPLPIPVVPSVPESSPEHKSESDEELLPILDFYPKHGNKKGKKKKKKSENDKEKIMDKEEEVFKGTVPILKIVRESGKLATTLKSRARPSPTSVFPEENLESSSLEQLPVVEVDKGLPVVEVDLCKTDTVLQNKAKESRKGKLGQINVFEDEDEKFLRKPVKRKPKNEQEKGKKVQKRTKKEEEDSEEEEYEEEEEVKPKKRRDKSKKTESKSKKMQKKAEKEEESLDEEEDDSENEDGVKPKKGRGKPKKVGKKPKKIQKKAKKEEETSEENESEEDIEETTTKFSAKPKKPVENPKRMKKKITGEERILGEAEKPKKKRVKPKNVDGRSIKMRKKANKGEEKSSEEESDEEEETPKKTMGKPKNPQKRAKRKEETSEEESEEEKPKKGYKKSKKGEDNTKNMLKMTRHEEESSETEGEMSKKDEKGPLKFRKLEIRLFKDSENLTDDQEKSLKDLQQALKAMDKLKKDCEEVKKQPEKSKDEEEKLKKEQEYSKKAEPIPENELVDGSEIDPKDVQKEKEAKEAKKVEDQTEKVNVDKIHEKIECKTDKNSENKVDKKLEEKMDKKLENKTEKKSEEKLDIKSENKTDRKSEEKIDKKMEDKTGKKLEDKTDKKSEAKTDNRSEEKPDKKSEDKTEKKSDNKVDKKSDDIKCEKRVEELRSDKKEAHKKEEIKSKVKDKMIAEKESSKKEKGDSTSKRDDRPAKKEDYRSEKSFSKEKSKSLKEKQSEIDKRTLESLGMLARTNFSSLKIPKKSKPDEVKDESIRKTDKVEEKKLELSKTKDITLERKSAPVKVFNSKFRSHGCEEIAPPAHKKTINKEPLPLKPVLKRPPANGDDIPPIKKLKSPLALLEVEEGKQARPGGIKLINPRPMFTDSSLFMDAISAGAKPEKKRKLKPNESEKEHKKEEVKEEKTSIKLEVSAKEEEKMDTALPPVKPQFKFYKDILEEDEEDNDEKPLAQIKREQEEKMKELEKEKVTVEEPSEEVKKEPEIIEEKEQKEASPPPDLPNIEIGDLPPAPPINFGSVLNKDTGKKGVLVYHRTSKTKKSVRWKAEEDLHEFFVFDLDETERVNVNRLKFQDMKQADKLIEKELAKSCVEERLPWRLIVCDIPEGQLNFVPGMNSEEKIIQSEHEANTLASFYFNKNMIPFSPMEPSPEIRTERSVTSEIPLEEIDPSPDNLYDYSHTGWPAPKTDLVAPEMFLPHHELPGPMPPEHQMPINPAFFPQMGGMPPMAGPSHPRLQGPPGHFGGARPPFPVQNYSNGDTWMTGDGSMFVEPQMGPDMRMPHGMPIHPPDAAHAYRPLRPWRRDPGNWNREPPKRMPSPAPCVHFHARGACRFGNRCFFLH</sequence>
<feature type="compositionally biased region" description="Acidic residues" evidence="2">
    <location>
        <begin position="432"/>
        <end position="445"/>
    </location>
</feature>
<feature type="region of interest" description="Disordered" evidence="2">
    <location>
        <begin position="1108"/>
        <end position="1180"/>
    </location>
</feature>
<proteinExistence type="predicted"/>
<protein>
    <recommendedName>
        <fullName evidence="3">C3H1-type domain-containing protein</fullName>
    </recommendedName>
</protein>
<feature type="compositionally biased region" description="Basic and acidic residues" evidence="2">
    <location>
        <begin position="1061"/>
        <end position="1079"/>
    </location>
</feature>
<organism evidence="4 5">
    <name type="scientific">Artemia franciscana</name>
    <name type="common">Brine shrimp</name>
    <name type="synonym">Artemia sanfranciscana</name>
    <dbReference type="NCBI Taxonomy" id="6661"/>
    <lineage>
        <taxon>Eukaryota</taxon>
        <taxon>Metazoa</taxon>
        <taxon>Ecdysozoa</taxon>
        <taxon>Arthropoda</taxon>
        <taxon>Crustacea</taxon>
        <taxon>Branchiopoda</taxon>
        <taxon>Anostraca</taxon>
        <taxon>Artemiidae</taxon>
        <taxon>Artemia</taxon>
    </lineage>
</organism>
<feature type="region of interest" description="Disordered" evidence="2">
    <location>
        <begin position="294"/>
        <end position="596"/>
    </location>
</feature>
<feature type="compositionally biased region" description="Basic and acidic residues" evidence="2">
    <location>
        <begin position="371"/>
        <end position="386"/>
    </location>
</feature>
<feature type="compositionally biased region" description="Acidic residues" evidence="2">
    <location>
        <begin position="387"/>
        <end position="401"/>
    </location>
</feature>
<feature type="compositionally biased region" description="Acidic residues" evidence="2">
    <location>
        <begin position="509"/>
        <end position="519"/>
    </location>
</feature>
<feature type="zinc finger region" description="C3H1-type" evidence="1">
    <location>
        <begin position="1486"/>
        <end position="1511"/>
    </location>
</feature>
<feature type="compositionally biased region" description="Basic and acidic residues" evidence="2">
    <location>
        <begin position="456"/>
        <end position="480"/>
    </location>
</feature>
<accession>A0AA88I3R2</accession>
<dbReference type="PANTHER" id="PTHR46557">
    <property type="entry name" value="SERINE/THREONINE-PROTEIN PHOSPHATASE 1 REGULATORY SUBUNIT 10-RELATED"/>
    <property type="match status" value="1"/>
</dbReference>
<feature type="compositionally biased region" description="Basic residues" evidence="2">
    <location>
        <begin position="406"/>
        <end position="427"/>
    </location>
</feature>
<feature type="region of interest" description="Disordered" evidence="2">
    <location>
        <begin position="975"/>
        <end position="1006"/>
    </location>
</feature>
<feature type="region of interest" description="Disordered" evidence="2">
    <location>
        <begin position="1049"/>
        <end position="1079"/>
    </location>
</feature>
<evidence type="ECO:0000313" key="4">
    <source>
        <dbReference type="EMBL" id="KAK2719256.1"/>
    </source>
</evidence>
<feature type="compositionally biased region" description="Basic and acidic residues" evidence="2">
    <location>
        <begin position="1120"/>
        <end position="1165"/>
    </location>
</feature>
<dbReference type="PROSITE" id="PS50103">
    <property type="entry name" value="ZF_C3H1"/>
    <property type="match status" value="1"/>
</dbReference>
<feature type="compositionally biased region" description="Basic and acidic residues" evidence="2">
    <location>
        <begin position="634"/>
        <end position="664"/>
    </location>
</feature>
<feature type="compositionally biased region" description="Basic residues" evidence="2">
    <location>
        <begin position="200"/>
        <end position="211"/>
    </location>
</feature>
<dbReference type="Proteomes" id="UP001187531">
    <property type="component" value="Unassembled WGS sequence"/>
</dbReference>
<dbReference type="InterPro" id="IPR000571">
    <property type="entry name" value="Znf_CCCH"/>
</dbReference>
<name>A0AA88I3R2_ARTSF</name>
<keyword evidence="1" id="KW-0479">Metal-binding</keyword>
<gene>
    <name evidence="4" type="ORF">QYM36_004916</name>
</gene>
<evidence type="ECO:0000313" key="5">
    <source>
        <dbReference type="Proteomes" id="UP001187531"/>
    </source>
</evidence>
<feature type="region of interest" description="Disordered" evidence="2">
    <location>
        <begin position="197"/>
        <end position="217"/>
    </location>
</feature>
<dbReference type="PANTHER" id="PTHR46557:SF1">
    <property type="entry name" value="SERINE_THREONINE-PROTEIN PHOSPHATASE 1 REGULATORY SUBUNIT 10"/>
    <property type="match status" value="1"/>
</dbReference>
<feature type="compositionally biased region" description="Acidic residues" evidence="2">
    <location>
        <begin position="348"/>
        <end position="360"/>
    </location>
</feature>
<dbReference type="GO" id="GO:0008157">
    <property type="term" value="F:protein phosphatase 1 binding"/>
    <property type="evidence" value="ECO:0007669"/>
    <property type="project" value="TreeGrafter"/>
</dbReference>